<feature type="transmembrane region" description="Helical" evidence="7">
    <location>
        <begin position="380"/>
        <end position="403"/>
    </location>
</feature>
<dbReference type="GO" id="GO:0006865">
    <property type="term" value="P:amino acid transport"/>
    <property type="evidence" value="ECO:0007669"/>
    <property type="project" value="UniProtKB-KW"/>
</dbReference>
<dbReference type="InterPro" id="IPR000515">
    <property type="entry name" value="MetI-like"/>
</dbReference>
<dbReference type="InterPro" id="IPR001638">
    <property type="entry name" value="Solute-binding_3/MltF_N"/>
</dbReference>
<evidence type="ECO:0000313" key="9">
    <source>
        <dbReference type="EMBL" id="NWN45684.1"/>
    </source>
</evidence>
<accession>A0A851HHC4</accession>
<keyword evidence="7" id="KW-0813">Transport</keyword>
<keyword evidence="10" id="KW-1185">Reference proteome</keyword>
<organism evidence="9 10">
    <name type="scientific">Candidatus Phytoplasma pruni</name>
    <dbReference type="NCBI Taxonomy" id="479893"/>
    <lineage>
        <taxon>Bacteria</taxon>
        <taxon>Bacillati</taxon>
        <taxon>Mycoplasmatota</taxon>
        <taxon>Mollicutes</taxon>
        <taxon>Acholeplasmatales</taxon>
        <taxon>Acholeplasmataceae</taxon>
        <taxon>Candidatus Phytoplasma</taxon>
        <taxon>16SrIII (X-disease group)</taxon>
    </lineage>
</organism>
<sequence>MGYDEVQLHAVDFSALIPSINNGTFDVAITAMGLTPERQEIATPSIPYLYPDMGMLVRSDDPRFSDIPNKSTLDNLDRLAVDANNKFYTKPIKIHTMGGTVYQSHILPSIKDHLSQQRFNNEPHYQAHPMESSDGPQDSFTLAQEVLNRNKDAYVVEYEAISYLQSQFPEKTKAIRIVPNDPSLQQQVEVPPFSIFMKKDNTELKGKIDQAIKDLVHRKIDGQDYSIKELRKKLSTTTEENKKGTIKQAIREIENYHENLINKALDDAKASKPKEQSFIGKFFSGLKFYIRGTMASLVLAVDGLIIGFFLAVVLVQIKALIQENNKENKKKNWSYYVKNGVSKTLDGMFAVFNGVPIAAQVLMVYYVAGSDKYKDYFFKITPLYAGLIVIAVNAGINMAIAIMNKIKFLNQEQIQAAYALGMNKRQTFRYVVFGQAIRRSRPDIAKQFITNVKETAFLQIVGVVDIMYIAKQKMSIDMDPVLPFFTASVIYLVIILSANFIMKQLEKKKEVNHGISSTN</sequence>
<dbReference type="CDD" id="cd06261">
    <property type="entry name" value="TM_PBP2"/>
    <property type="match status" value="1"/>
</dbReference>
<name>A0A851HHC4_9MOLU</name>
<dbReference type="GO" id="GO:0005886">
    <property type="term" value="C:plasma membrane"/>
    <property type="evidence" value="ECO:0007669"/>
    <property type="project" value="UniProtKB-SubCell"/>
</dbReference>
<dbReference type="SMART" id="SM00062">
    <property type="entry name" value="PBPb"/>
    <property type="match status" value="1"/>
</dbReference>
<evidence type="ECO:0000259" key="8">
    <source>
        <dbReference type="PROSITE" id="PS50928"/>
    </source>
</evidence>
<evidence type="ECO:0000256" key="2">
    <source>
        <dbReference type="ARBA" id="ARBA00010072"/>
    </source>
</evidence>
<reference evidence="9 10" key="1">
    <citation type="submission" date="2020-06" db="EMBL/GenBank/DDBJ databases">
        <title>Draft genome sequence of Candidatus Phytoplasma pruni (X-disease group, subgroup 16SrIII-B) strain ChTDIII from Argentina.</title>
        <authorList>
            <person name="Fernandez F.D."/>
            <person name="Zuebert C."/>
            <person name="Huettel B."/>
            <person name="Kube M."/>
            <person name="Conci L.R."/>
        </authorList>
    </citation>
    <scope>NUCLEOTIDE SEQUENCE [LARGE SCALE GENOMIC DNA]</scope>
    <source>
        <strain evidence="9 10">ChTDIII</strain>
    </source>
</reference>
<comment type="subcellular location">
    <subcellularLocation>
        <location evidence="7">Cell membrane</location>
        <topology evidence="7">Multi-pass membrane protein</topology>
    </subcellularLocation>
    <subcellularLocation>
        <location evidence="1">Membrane</location>
        <topology evidence="1">Multi-pass membrane protein</topology>
    </subcellularLocation>
</comment>
<dbReference type="PROSITE" id="PS50928">
    <property type="entry name" value="ABC_TM1"/>
    <property type="match status" value="1"/>
</dbReference>
<dbReference type="Gene3D" id="3.40.190.10">
    <property type="entry name" value="Periplasmic binding protein-like II"/>
    <property type="match status" value="2"/>
</dbReference>
<protein>
    <submittedName>
        <fullName evidence="9">Transporter substrate-binding domain-containing protein</fullName>
    </submittedName>
</protein>
<dbReference type="Proteomes" id="UP000568109">
    <property type="component" value="Unassembled WGS sequence"/>
</dbReference>
<feature type="domain" description="ABC transmembrane type-1" evidence="8">
    <location>
        <begin position="293"/>
        <end position="502"/>
    </location>
</feature>
<keyword evidence="4" id="KW-0029">Amino-acid transport</keyword>
<dbReference type="AlphaFoldDB" id="A0A851HHC4"/>
<dbReference type="InterPro" id="IPR043429">
    <property type="entry name" value="ArtM/GltK/GlnP/TcyL/YhdX-like"/>
</dbReference>
<dbReference type="PANTHER" id="PTHR30614">
    <property type="entry name" value="MEMBRANE COMPONENT OF AMINO ACID ABC TRANSPORTER"/>
    <property type="match status" value="1"/>
</dbReference>
<proteinExistence type="inferred from homology"/>
<dbReference type="SUPFAM" id="SSF53850">
    <property type="entry name" value="Periplasmic binding protein-like II"/>
    <property type="match status" value="1"/>
</dbReference>
<feature type="transmembrane region" description="Helical" evidence="7">
    <location>
        <begin position="482"/>
        <end position="502"/>
    </location>
</feature>
<dbReference type="Pfam" id="PF00528">
    <property type="entry name" value="BPD_transp_1"/>
    <property type="match status" value="1"/>
</dbReference>
<keyword evidence="3 7" id="KW-0812">Transmembrane</keyword>
<dbReference type="GO" id="GO:0055085">
    <property type="term" value="P:transmembrane transport"/>
    <property type="evidence" value="ECO:0007669"/>
    <property type="project" value="InterPro"/>
</dbReference>
<dbReference type="SUPFAM" id="SSF161098">
    <property type="entry name" value="MetI-like"/>
    <property type="match status" value="1"/>
</dbReference>
<evidence type="ECO:0000256" key="5">
    <source>
        <dbReference type="ARBA" id="ARBA00022989"/>
    </source>
</evidence>
<evidence type="ECO:0000256" key="7">
    <source>
        <dbReference type="RuleBase" id="RU363032"/>
    </source>
</evidence>
<keyword evidence="6 7" id="KW-0472">Membrane</keyword>
<comment type="similarity">
    <text evidence="2">Belongs to the binding-protein-dependent transport system permease family. HisMQ subfamily.</text>
</comment>
<gene>
    <name evidence="9" type="ORF">HR065_01115</name>
</gene>
<feature type="transmembrane region" description="Helical" evidence="7">
    <location>
        <begin position="297"/>
        <end position="321"/>
    </location>
</feature>
<dbReference type="Gene3D" id="1.10.3720.10">
    <property type="entry name" value="MetI-like"/>
    <property type="match status" value="1"/>
</dbReference>
<dbReference type="EMBL" id="JABUOH010000030">
    <property type="protein sequence ID" value="NWN45684.1"/>
    <property type="molecule type" value="Genomic_DNA"/>
</dbReference>
<dbReference type="PANTHER" id="PTHR30614:SF20">
    <property type="entry name" value="GLUTAMINE TRANSPORT SYSTEM PERMEASE PROTEIN GLNP"/>
    <property type="match status" value="1"/>
</dbReference>
<dbReference type="InterPro" id="IPR035906">
    <property type="entry name" value="MetI-like_sf"/>
</dbReference>
<evidence type="ECO:0000256" key="4">
    <source>
        <dbReference type="ARBA" id="ARBA00022970"/>
    </source>
</evidence>
<feature type="transmembrane region" description="Helical" evidence="7">
    <location>
        <begin position="448"/>
        <end position="470"/>
    </location>
</feature>
<keyword evidence="5 7" id="KW-1133">Transmembrane helix</keyword>
<evidence type="ECO:0000256" key="1">
    <source>
        <dbReference type="ARBA" id="ARBA00004141"/>
    </source>
</evidence>
<feature type="transmembrane region" description="Helical" evidence="7">
    <location>
        <begin position="348"/>
        <end position="368"/>
    </location>
</feature>
<evidence type="ECO:0000313" key="10">
    <source>
        <dbReference type="Proteomes" id="UP000568109"/>
    </source>
</evidence>
<evidence type="ECO:0000256" key="3">
    <source>
        <dbReference type="ARBA" id="ARBA00022692"/>
    </source>
</evidence>
<evidence type="ECO:0000256" key="6">
    <source>
        <dbReference type="ARBA" id="ARBA00023136"/>
    </source>
</evidence>
<dbReference type="Pfam" id="PF00497">
    <property type="entry name" value="SBP_bac_3"/>
    <property type="match status" value="1"/>
</dbReference>
<comment type="caution">
    <text evidence="9">The sequence shown here is derived from an EMBL/GenBank/DDBJ whole genome shotgun (WGS) entry which is preliminary data.</text>
</comment>